<evidence type="ECO:0000256" key="1">
    <source>
        <dbReference type="ARBA" id="ARBA00008061"/>
    </source>
</evidence>
<dbReference type="InterPro" id="IPR017853">
    <property type="entry name" value="GH"/>
</dbReference>
<dbReference type="AlphaFoldDB" id="A0A0R1GIP9"/>
<dbReference type="EMBL" id="AZCZ01000051">
    <property type="protein sequence ID" value="KRK33999.1"/>
    <property type="molecule type" value="Genomic_DNA"/>
</dbReference>
<evidence type="ECO:0000256" key="2">
    <source>
        <dbReference type="ARBA" id="ARBA00022801"/>
    </source>
</evidence>
<evidence type="ECO:0000259" key="4">
    <source>
        <dbReference type="SMART" id="SM00642"/>
    </source>
</evidence>
<dbReference type="Proteomes" id="UP000051176">
    <property type="component" value="Unassembled WGS sequence"/>
</dbReference>
<dbReference type="PANTHER" id="PTHR10357">
    <property type="entry name" value="ALPHA-AMYLASE FAMILY MEMBER"/>
    <property type="match status" value="1"/>
</dbReference>
<protein>
    <submittedName>
        <fullName evidence="5">Oligo-1,6-glucosidase</fullName>
    </submittedName>
</protein>
<dbReference type="GO" id="GO:0004556">
    <property type="term" value="F:alpha-amylase activity"/>
    <property type="evidence" value="ECO:0007669"/>
    <property type="project" value="TreeGrafter"/>
</dbReference>
<dbReference type="SMART" id="SM00642">
    <property type="entry name" value="Aamy"/>
    <property type="match status" value="1"/>
</dbReference>
<dbReference type="SUPFAM" id="SSF51445">
    <property type="entry name" value="(Trans)glycosidases"/>
    <property type="match status" value="1"/>
</dbReference>
<keyword evidence="2" id="KW-0378">Hydrolase</keyword>
<dbReference type="InterPro" id="IPR045857">
    <property type="entry name" value="O16G_dom_2"/>
</dbReference>
<dbReference type="eggNOG" id="COG0366">
    <property type="taxonomic scope" value="Bacteria"/>
</dbReference>
<dbReference type="Gene3D" id="3.90.400.10">
    <property type="entry name" value="Oligo-1,6-glucosidase, Domain 2"/>
    <property type="match status" value="1"/>
</dbReference>
<dbReference type="Pfam" id="PF00128">
    <property type="entry name" value="Alpha-amylase"/>
    <property type="match status" value="1"/>
</dbReference>
<keyword evidence="3" id="KW-0326">Glycosidase</keyword>
<dbReference type="FunFam" id="3.90.400.10:FF:000002">
    <property type="entry name" value="Sucrose isomerase"/>
    <property type="match status" value="1"/>
</dbReference>
<reference evidence="5 6" key="1">
    <citation type="journal article" date="2015" name="Genome Announc.">
        <title>Expanding the biotechnology potential of lactobacilli through comparative genomics of 213 strains and associated genera.</title>
        <authorList>
            <person name="Sun Z."/>
            <person name="Harris H.M."/>
            <person name="McCann A."/>
            <person name="Guo C."/>
            <person name="Argimon S."/>
            <person name="Zhang W."/>
            <person name="Yang X."/>
            <person name="Jeffery I.B."/>
            <person name="Cooney J.C."/>
            <person name="Kagawa T.F."/>
            <person name="Liu W."/>
            <person name="Song Y."/>
            <person name="Salvetti E."/>
            <person name="Wrobel A."/>
            <person name="Rasinkangas P."/>
            <person name="Parkhill J."/>
            <person name="Rea M.C."/>
            <person name="O'Sullivan O."/>
            <person name="Ritari J."/>
            <person name="Douillard F.P."/>
            <person name="Paul Ross R."/>
            <person name="Yang R."/>
            <person name="Briner A.E."/>
            <person name="Felis G.E."/>
            <person name="de Vos W.M."/>
            <person name="Barrangou R."/>
            <person name="Klaenhammer T.R."/>
            <person name="Caufield P.W."/>
            <person name="Cui Y."/>
            <person name="Zhang H."/>
            <person name="O'Toole P.W."/>
        </authorList>
    </citation>
    <scope>NUCLEOTIDE SEQUENCE [LARGE SCALE GENOMIC DNA]</scope>
    <source>
        <strain evidence="5 6">ATCC 53295</strain>
    </source>
</reference>
<dbReference type="SUPFAM" id="SSF51011">
    <property type="entry name" value="Glycosyl hydrolase domain"/>
    <property type="match status" value="1"/>
</dbReference>
<dbReference type="CDD" id="cd11333">
    <property type="entry name" value="AmyAc_SI_OligoGlu_DGase"/>
    <property type="match status" value="1"/>
</dbReference>
<keyword evidence="6" id="KW-1185">Reference proteome</keyword>
<evidence type="ECO:0000313" key="6">
    <source>
        <dbReference type="Proteomes" id="UP000051176"/>
    </source>
</evidence>
<dbReference type="InterPro" id="IPR006047">
    <property type="entry name" value="GH13_cat_dom"/>
</dbReference>
<sequence length="553" mass="63303">MFIVTKANWWQHGVGYQIYPKSFFDANGDGIGDLAGIKEKIDYLDSLNIDFVWLCPIYKSPGVDNGYDIADYRDVDPQYGSMADLDILIQELHNHHIKIVMDMVLNHSSDQNQWFLDAKRDVNSKYHDYYIWKKGKNGGTPNNWTSLFGGSAWQYNEATDEYYYHLYAKQQPDLNWENPQLRHEMHAIIKFWIKKGIDGFRLDAITHLKKLQTFEDVDNPDQASRNIPGIEVFLRELKKIYDDYGVMTVGEVGAVPPESAIKWVDPDTGYMDLLFQFDHVNFGDAHKFDFATKSIPTVKEKLTAWQTAAATQGNLGLFIENHDLPRAVSYFGSEEKAYRNRSAKAVGLMYFMMKGTPFIYQGQELGMINDHIASINDVTDIDSLRHYRERIQSGYNTQMALHEVAFKGRDNARTPMQWSAKPLAGFSKNTSWIKVADSFKTINVAEEESDSQSVLNFYRKLINLKKTDATLQDGQYTLDPTTAKNVIAYRRFDAKATWIVVANLSNTVETYQLPQDLTNHAYQAVLGNNGCTIQQQDQLDLAAWGAILLKFEK</sequence>
<organism evidence="5 6">
    <name type="scientific">Levilactobacillus parabrevis ATCC 53295</name>
    <dbReference type="NCBI Taxonomy" id="1267003"/>
    <lineage>
        <taxon>Bacteria</taxon>
        <taxon>Bacillati</taxon>
        <taxon>Bacillota</taxon>
        <taxon>Bacilli</taxon>
        <taxon>Lactobacillales</taxon>
        <taxon>Lactobacillaceae</taxon>
        <taxon>Levilactobacillus</taxon>
    </lineage>
</organism>
<accession>A0A0R1GIP9</accession>
<evidence type="ECO:0000313" key="5">
    <source>
        <dbReference type="EMBL" id="KRK33999.1"/>
    </source>
</evidence>
<dbReference type="GO" id="GO:0009313">
    <property type="term" value="P:oligosaccharide catabolic process"/>
    <property type="evidence" value="ECO:0007669"/>
    <property type="project" value="TreeGrafter"/>
</dbReference>
<evidence type="ECO:0000256" key="3">
    <source>
        <dbReference type="ARBA" id="ARBA00023295"/>
    </source>
</evidence>
<dbReference type="PANTHER" id="PTHR10357:SF178">
    <property type="entry name" value="OLIGO-1,6-GLUCOSIDASE 3-RELATED"/>
    <property type="match status" value="1"/>
</dbReference>
<dbReference type="InterPro" id="IPR013780">
    <property type="entry name" value="Glyco_hydro_b"/>
</dbReference>
<dbReference type="STRING" id="357278.IV61_GL001788"/>
<dbReference type="Gene3D" id="2.60.40.1180">
    <property type="entry name" value="Golgi alpha-mannosidase II"/>
    <property type="match status" value="1"/>
</dbReference>
<feature type="domain" description="Glycosyl hydrolase family 13 catalytic" evidence="4">
    <location>
        <begin position="17"/>
        <end position="413"/>
    </location>
</feature>
<dbReference type="PATRIC" id="fig|1267003.4.peg.1964"/>
<proteinExistence type="inferred from homology"/>
<name>A0A0R1GIP9_9LACO</name>
<comment type="caution">
    <text evidence="5">The sequence shown here is derived from an EMBL/GenBank/DDBJ whole genome shotgun (WGS) entry which is preliminary data.</text>
</comment>
<dbReference type="FunFam" id="3.20.20.80:FF:000064">
    <property type="entry name" value="Oligo-1,6-glucosidase"/>
    <property type="match status" value="1"/>
</dbReference>
<dbReference type="Gene3D" id="3.20.20.80">
    <property type="entry name" value="Glycosidases"/>
    <property type="match status" value="1"/>
</dbReference>
<gene>
    <name evidence="5" type="ORF">FD07_GL001868</name>
</gene>
<comment type="similarity">
    <text evidence="1">Belongs to the glycosyl hydrolase 13 family.</text>
</comment>